<name>A0A2U9IGQ6_9CREN</name>
<dbReference type="OrthoDB" id="34518at2157"/>
<dbReference type="SUPFAM" id="SSF103481">
    <property type="entry name" value="Multidrug resistance efflux transporter EmrE"/>
    <property type="match status" value="2"/>
</dbReference>
<feature type="transmembrane region" description="Helical" evidence="6">
    <location>
        <begin position="85"/>
        <end position="103"/>
    </location>
</feature>
<keyword evidence="9" id="KW-1185">Reference proteome</keyword>
<dbReference type="PANTHER" id="PTHR32322">
    <property type="entry name" value="INNER MEMBRANE TRANSPORTER"/>
    <property type="match status" value="1"/>
</dbReference>
<keyword evidence="4 6" id="KW-1133">Transmembrane helix</keyword>
<dbReference type="Proteomes" id="UP000248044">
    <property type="component" value="Chromosome"/>
</dbReference>
<feature type="domain" description="EamA" evidence="7">
    <location>
        <begin position="136"/>
        <end position="266"/>
    </location>
</feature>
<reference evidence="8 9" key="1">
    <citation type="submission" date="2018-05" db="EMBL/GenBank/DDBJ databases">
        <title>Complete Genome Sequences of Extremely Thermoacidophilic, Metal-Mobilizing Type-Strain Members of the Archaeal Family Sulfolobaceae: Acidianus brierleyi DSM-1651T, Acidianus sulfidivorans DSM-18786T, Metallosphaera hakonensis DSM-7519T, and Metallosphaera prunae DSM-10039T.</title>
        <authorList>
            <person name="Counts J.A."/>
            <person name="Kelly R.M."/>
        </authorList>
    </citation>
    <scope>NUCLEOTIDE SEQUENCE [LARGE SCALE GENOMIC DNA]</scope>
    <source>
        <strain evidence="8 9">DSM 1651</strain>
    </source>
</reference>
<keyword evidence="5 6" id="KW-0472">Membrane</keyword>
<feature type="transmembrane region" description="Helical" evidence="6">
    <location>
        <begin position="110"/>
        <end position="127"/>
    </location>
</feature>
<comment type="subcellular location">
    <subcellularLocation>
        <location evidence="1">Cell membrane</location>
        <topology evidence="1">Multi-pass membrane protein</topology>
    </subcellularLocation>
</comment>
<feature type="transmembrane region" description="Helical" evidence="6">
    <location>
        <begin position="58"/>
        <end position="79"/>
    </location>
</feature>
<feature type="transmembrane region" description="Helical" evidence="6">
    <location>
        <begin position="190"/>
        <end position="213"/>
    </location>
</feature>
<dbReference type="RefSeq" id="WP_110271036.1">
    <property type="nucleotide sequence ID" value="NZ_CP029289.2"/>
</dbReference>
<evidence type="ECO:0000256" key="5">
    <source>
        <dbReference type="ARBA" id="ARBA00023136"/>
    </source>
</evidence>
<evidence type="ECO:0000256" key="3">
    <source>
        <dbReference type="ARBA" id="ARBA00022692"/>
    </source>
</evidence>
<dbReference type="GO" id="GO:0005886">
    <property type="term" value="C:plasma membrane"/>
    <property type="evidence" value="ECO:0007669"/>
    <property type="project" value="UniProtKB-SubCell"/>
</dbReference>
<dbReference type="Pfam" id="PF00892">
    <property type="entry name" value="EamA"/>
    <property type="match status" value="2"/>
</dbReference>
<dbReference type="KEGG" id="abri:DFR85_11655"/>
<sequence length="281" mass="31340">MKILKYAIPYIVLSAFSYEFVKNGLQYASPLPFMAIRYLIGGISLLPLAKKIVINRNIIFLTILTTLSSGLWAYGLLYVSPSESAVLSYSMPLFALPLSLLLIKEKPEITEILGITVGFLGVIIYSIPLGFGYTLIGLIFTLVNAFFWASFTVFFRFLKNMDPFVVNSSQLIIGSMFFFGFSFLDFKLDFTYNFIADLIYVSILGGSLTFILWNQMLRMEKVGKVTVLSFSVPLLTTAIDGIETMSLPSDFSIVGITIMFSGILLSRLKGRKKKTAISRGN</sequence>
<evidence type="ECO:0000259" key="7">
    <source>
        <dbReference type="Pfam" id="PF00892"/>
    </source>
</evidence>
<evidence type="ECO:0000256" key="4">
    <source>
        <dbReference type="ARBA" id="ARBA00022989"/>
    </source>
</evidence>
<dbReference type="InterPro" id="IPR037185">
    <property type="entry name" value="EmrE-like"/>
</dbReference>
<feature type="transmembrane region" description="Helical" evidence="6">
    <location>
        <begin position="133"/>
        <end position="157"/>
    </location>
</feature>
<dbReference type="PANTHER" id="PTHR32322:SF18">
    <property type="entry name" value="S-ADENOSYLMETHIONINE_S-ADENOSYLHOMOCYSTEINE TRANSPORTER"/>
    <property type="match status" value="1"/>
</dbReference>
<accession>A0A2U9IGQ6</accession>
<keyword evidence="2" id="KW-1003">Cell membrane</keyword>
<evidence type="ECO:0000256" key="6">
    <source>
        <dbReference type="SAM" id="Phobius"/>
    </source>
</evidence>
<proteinExistence type="predicted"/>
<evidence type="ECO:0000256" key="1">
    <source>
        <dbReference type="ARBA" id="ARBA00004651"/>
    </source>
</evidence>
<gene>
    <name evidence="8" type="ORF">DFR85_11655</name>
</gene>
<dbReference type="AlphaFoldDB" id="A0A2U9IGQ6"/>
<dbReference type="InterPro" id="IPR050638">
    <property type="entry name" value="AA-Vitamin_Transporters"/>
</dbReference>
<evidence type="ECO:0000256" key="2">
    <source>
        <dbReference type="ARBA" id="ARBA00022475"/>
    </source>
</evidence>
<evidence type="ECO:0000313" key="9">
    <source>
        <dbReference type="Proteomes" id="UP000248044"/>
    </source>
</evidence>
<organism evidence="8 9">
    <name type="scientific">Acidianus brierleyi</name>
    <dbReference type="NCBI Taxonomy" id="41673"/>
    <lineage>
        <taxon>Archaea</taxon>
        <taxon>Thermoproteota</taxon>
        <taxon>Thermoprotei</taxon>
        <taxon>Sulfolobales</taxon>
        <taxon>Sulfolobaceae</taxon>
        <taxon>Acidianus</taxon>
    </lineage>
</organism>
<dbReference type="GeneID" id="36832821"/>
<evidence type="ECO:0000313" key="8">
    <source>
        <dbReference type="EMBL" id="AWR95155.1"/>
    </source>
</evidence>
<feature type="domain" description="EamA" evidence="7">
    <location>
        <begin position="10"/>
        <end position="126"/>
    </location>
</feature>
<feature type="transmembrane region" description="Helical" evidence="6">
    <location>
        <begin position="164"/>
        <end position="184"/>
    </location>
</feature>
<keyword evidence="3 6" id="KW-0812">Transmembrane</keyword>
<feature type="transmembrane region" description="Helical" evidence="6">
    <location>
        <begin position="225"/>
        <end position="245"/>
    </location>
</feature>
<protein>
    <submittedName>
        <fullName evidence="8">EamA family transporter</fullName>
    </submittedName>
</protein>
<dbReference type="InterPro" id="IPR000620">
    <property type="entry name" value="EamA_dom"/>
</dbReference>
<dbReference type="EMBL" id="CP029289">
    <property type="protein sequence ID" value="AWR95155.1"/>
    <property type="molecule type" value="Genomic_DNA"/>
</dbReference>
<feature type="transmembrane region" description="Helical" evidence="6">
    <location>
        <begin position="251"/>
        <end position="268"/>
    </location>
</feature>